<dbReference type="PANTHER" id="PTHR33223:SF6">
    <property type="entry name" value="CCHC-TYPE DOMAIN-CONTAINING PROTEIN"/>
    <property type="match status" value="1"/>
</dbReference>
<dbReference type="InterPro" id="IPR021109">
    <property type="entry name" value="Peptidase_aspartic_dom_sf"/>
</dbReference>
<feature type="compositionally biased region" description="Low complexity" evidence="1">
    <location>
        <begin position="466"/>
        <end position="480"/>
    </location>
</feature>
<evidence type="ECO:0000256" key="1">
    <source>
        <dbReference type="SAM" id="MobiDB-lite"/>
    </source>
</evidence>
<feature type="non-terminal residue" evidence="3">
    <location>
        <position position="804"/>
    </location>
</feature>
<dbReference type="CDD" id="cd00303">
    <property type="entry name" value="retropepsin_like"/>
    <property type="match status" value="1"/>
</dbReference>
<dbReference type="InterPro" id="IPR045358">
    <property type="entry name" value="Ty3_capsid"/>
</dbReference>
<proteinExistence type="predicted"/>
<dbReference type="Pfam" id="PF19259">
    <property type="entry name" value="Ty3_capsid"/>
    <property type="match status" value="1"/>
</dbReference>
<organism evidence="3 4">
    <name type="scientific">Gigaspora margarita</name>
    <dbReference type="NCBI Taxonomy" id="4874"/>
    <lineage>
        <taxon>Eukaryota</taxon>
        <taxon>Fungi</taxon>
        <taxon>Fungi incertae sedis</taxon>
        <taxon>Mucoromycota</taxon>
        <taxon>Glomeromycotina</taxon>
        <taxon>Glomeromycetes</taxon>
        <taxon>Diversisporales</taxon>
        <taxon>Gigasporaceae</taxon>
        <taxon>Gigaspora</taxon>
    </lineage>
</organism>
<name>A0ABN7W7T5_GIGMA</name>
<feature type="non-terminal residue" evidence="3">
    <location>
        <position position="1"/>
    </location>
</feature>
<dbReference type="Proteomes" id="UP000789901">
    <property type="component" value="Unassembled WGS sequence"/>
</dbReference>
<evidence type="ECO:0000259" key="2">
    <source>
        <dbReference type="Pfam" id="PF19259"/>
    </source>
</evidence>
<protein>
    <submittedName>
        <fullName evidence="3">11188_t:CDS:1</fullName>
    </submittedName>
</protein>
<feature type="region of interest" description="Disordered" evidence="1">
    <location>
        <begin position="445"/>
        <end position="480"/>
    </location>
</feature>
<sequence length="804" mass="93662">DDDRTGLPKRIRRKFYFMSCFSKNCKENQLNIQIRSEISFDGSEELSPRSILSTLSMFTNQQAKTSAAATWRNVYQQKRKDEQDDLINFDPRENEDGYTSPTYPDYTVRPTTPIPIYYEIQLDKGKVDDNHMVITDPDDTLVLPLHDVITDDYCFFGTRDSIRGQPFHTKFQVHFDNMSSLPQRCPPTPVQIPPPRRATPILRRPVLNQLPNLPAQQPPPPNPSDHQLGPRAAIVNPIDQLLQSNQNLLTWLDEFDEACVANHISEVRRFDILPSHLKGPAYTWWRNIAYTVRSWNDATRPRHSFTHLFEQQFCTMHQQNQWVVKLRSRQQGLGETVNEYYNELERLYRKADPTGRYLFIDRIRQFMDRLRQELREPVEMECPTTLQQALKKAKATEAAYSREGPLSSYFLKRSYLNRESNNNEEISELRKAILEITRNMKTLWVRQNRPNNGQGRSHRPNGCIPNISSENNQNQRESNENQTYLTLTREELTEAIGAAIRNYLNIILNQPLLSNLPTPLVLNSKIETPDAFHKSLISYEFLKKIRKEIDKPSVRNLIDVHGQKKYPLGVVENLLIVVNKVEVPIDVEVTEAKDYAIIVGTNWLEKMPITCWKRMTYNLGKPVLLEKKSRINSEEIDEEENKEEYEVEEVEEERSYVVQRDEDELPIVEIKKKTVSIEGKEANIERYKEIEEEMLGGVSLKNMKHGWKGPGTICIETLKCLVDNLDEELGISRRTKEYANLDKNQQTKVEELMENNKFLFAEGLTQLGRTKEEIHTITLKEGVEPVKQKPYRISHTENEFISQE</sequence>
<dbReference type="EMBL" id="CAJVQB010033649">
    <property type="protein sequence ID" value="CAG8820074.1"/>
    <property type="molecule type" value="Genomic_DNA"/>
</dbReference>
<feature type="domain" description="Ty3 transposon capsid-like protein" evidence="2">
    <location>
        <begin position="263"/>
        <end position="405"/>
    </location>
</feature>
<feature type="region of interest" description="Disordered" evidence="1">
    <location>
        <begin position="82"/>
        <end position="105"/>
    </location>
</feature>
<evidence type="ECO:0000313" key="3">
    <source>
        <dbReference type="EMBL" id="CAG8820074.1"/>
    </source>
</evidence>
<keyword evidence="4" id="KW-1185">Reference proteome</keyword>
<reference evidence="3 4" key="1">
    <citation type="submission" date="2021-06" db="EMBL/GenBank/DDBJ databases">
        <authorList>
            <person name="Kallberg Y."/>
            <person name="Tangrot J."/>
            <person name="Rosling A."/>
        </authorList>
    </citation>
    <scope>NUCLEOTIDE SEQUENCE [LARGE SCALE GENOMIC DNA]</scope>
    <source>
        <strain evidence="3 4">120-4 pot B 10/14</strain>
    </source>
</reference>
<evidence type="ECO:0000313" key="4">
    <source>
        <dbReference type="Proteomes" id="UP000789901"/>
    </source>
</evidence>
<accession>A0ABN7W7T5</accession>
<dbReference type="PANTHER" id="PTHR33223">
    <property type="entry name" value="CCHC-TYPE DOMAIN-CONTAINING PROTEIN"/>
    <property type="match status" value="1"/>
</dbReference>
<comment type="caution">
    <text evidence="3">The sequence shown here is derived from an EMBL/GenBank/DDBJ whole genome shotgun (WGS) entry which is preliminary data.</text>
</comment>
<dbReference type="Gene3D" id="2.40.70.10">
    <property type="entry name" value="Acid Proteases"/>
    <property type="match status" value="1"/>
</dbReference>
<feature type="region of interest" description="Disordered" evidence="1">
    <location>
        <begin position="210"/>
        <end position="230"/>
    </location>
</feature>
<gene>
    <name evidence="3" type="ORF">GMARGA_LOCUS27477</name>
</gene>